<gene>
    <name evidence="8" type="ORF">H9761_06660</name>
</gene>
<evidence type="ECO:0000256" key="3">
    <source>
        <dbReference type="ARBA" id="ARBA00022729"/>
    </source>
</evidence>
<dbReference type="AlphaFoldDB" id="A0A9D2SNZ1"/>
<dbReference type="PANTHER" id="PTHR35936">
    <property type="entry name" value="MEMBRANE-BOUND LYTIC MUREIN TRANSGLYCOSYLASE F"/>
    <property type="match status" value="1"/>
</dbReference>
<evidence type="ECO:0000256" key="5">
    <source>
        <dbReference type="SAM" id="MobiDB-lite"/>
    </source>
</evidence>
<evidence type="ECO:0000313" key="8">
    <source>
        <dbReference type="EMBL" id="HJC23369.1"/>
    </source>
</evidence>
<comment type="caution">
    <text evidence="8">The sequence shown here is derived from an EMBL/GenBank/DDBJ whole genome shotgun (WGS) entry which is preliminary data.</text>
</comment>
<comment type="subcellular location">
    <subcellularLocation>
        <location evidence="1">Cell envelope</location>
    </subcellularLocation>
</comment>
<dbReference type="Proteomes" id="UP000823891">
    <property type="component" value="Unassembled WGS sequence"/>
</dbReference>
<name>A0A9D2SNZ1_9FIRM</name>
<dbReference type="InterPro" id="IPR001638">
    <property type="entry name" value="Solute-binding_3/MltF_N"/>
</dbReference>
<accession>A0A9D2SNZ1</accession>
<protein>
    <submittedName>
        <fullName evidence="8">Transporter substrate-binding domain-containing protein</fullName>
    </submittedName>
</protein>
<evidence type="ECO:0000259" key="7">
    <source>
        <dbReference type="SMART" id="SM00062"/>
    </source>
</evidence>
<dbReference type="Pfam" id="PF00497">
    <property type="entry name" value="SBP_bac_3"/>
    <property type="match status" value="1"/>
</dbReference>
<dbReference type="Gene3D" id="3.40.190.10">
    <property type="entry name" value="Periplasmic binding protein-like II"/>
    <property type="match status" value="2"/>
</dbReference>
<feature type="signal peptide" evidence="6">
    <location>
        <begin position="1"/>
        <end position="26"/>
    </location>
</feature>
<dbReference type="PROSITE" id="PS51257">
    <property type="entry name" value="PROKAR_LIPOPROTEIN"/>
    <property type="match status" value="1"/>
</dbReference>
<proteinExistence type="inferred from homology"/>
<evidence type="ECO:0000256" key="6">
    <source>
        <dbReference type="SAM" id="SignalP"/>
    </source>
</evidence>
<evidence type="ECO:0000256" key="4">
    <source>
        <dbReference type="RuleBase" id="RU003744"/>
    </source>
</evidence>
<feature type="domain" description="Solute-binding protein family 3/N-terminal" evidence="7">
    <location>
        <begin position="97"/>
        <end position="316"/>
    </location>
</feature>
<dbReference type="SUPFAM" id="SSF53850">
    <property type="entry name" value="Periplasmic binding protein-like II"/>
    <property type="match status" value="1"/>
</dbReference>
<sequence length="321" mass="33987">MKKRNGKITGILLAAVLAAASLSACGRESGAAQTEVQSATEGQNIAEAQSAAEMQDTAAGAAAEQASDEAQVAETQEAAQEDSEGTDLLDTVLERGTLIIGTEGTYSPNSYHDESGELVGFDVEVAKGIAEYIGVEAQFMEAEWDSLFAAMDSGRVDIVVNEVEYSDERAEKYDFSEPYTYVHGALMVAEANTEINSFEDLAGKRAAQNLTSSWGQMAESYGAELVSVDSVSQCVELLLSGRVDATLNAETAFSSYLSVNPDAAVKIAAETDSTTSSLVPVPKGNERFLAAVNEALDEMRSSGKLSELSEKYFGSDVTQND</sequence>
<dbReference type="GO" id="GO:0030313">
    <property type="term" value="C:cell envelope"/>
    <property type="evidence" value="ECO:0007669"/>
    <property type="project" value="UniProtKB-SubCell"/>
</dbReference>
<dbReference type="PANTHER" id="PTHR35936:SF35">
    <property type="entry name" value="L-CYSTINE-BINDING PROTEIN TCYJ"/>
    <property type="match status" value="1"/>
</dbReference>
<organism evidence="8 9">
    <name type="scientific">Candidatus Eisenbergiella merdavium</name>
    <dbReference type="NCBI Taxonomy" id="2838551"/>
    <lineage>
        <taxon>Bacteria</taxon>
        <taxon>Bacillati</taxon>
        <taxon>Bacillota</taxon>
        <taxon>Clostridia</taxon>
        <taxon>Lachnospirales</taxon>
        <taxon>Lachnospiraceae</taxon>
        <taxon>Eisenbergiella</taxon>
    </lineage>
</organism>
<dbReference type="InterPro" id="IPR018313">
    <property type="entry name" value="SBP_3_CS"/>
</dbReference>
<dbReference type="EMBL" id="DWWS01000022">
    <property type="protein sequence ID" value="HJC23369.1"/>
    <property type="molecule type" value="Genomic_DNA"/>
</dbReference>
<comment type="similarity">
    <text evidence="2 4">Belongs to the bacterial solute-binding protein 3 family.</text>
</comment>
<evidence type="ECO:0000313" key="9">
    <source>
        <dbReference type="Proteomes" id="UP000823891"/>
    </source>
</evidence>
<feature type="compositionally biased region" description="Low complexity" evidence="5">
    <location>
        <begin position="53"/>
        <end position="78"/>
    </location>
</feature>
<feature type="chain" id="PRO_5038822561" evidence="6">
    <location>
        <begin position="27"/>
        <end position="321"/>
    </location>
</feature>
<dbReference type="PROSITE" id="PS01039">
    <property type="entry name" value="SBP_BACTERIAL_3"/>
    <property type="match status" value="1"/>
</dbReference>
<reference evidence="8" key="2">
    <citation type="submission" date="2021-04" db="EMBL/GenBank/DDBJ databases">
        <authorList>
            <person name="Gilroy R."/>
        </authorList>
    </citation>
    <scope>NUCLEOTIDE SEQUENCE</scope>
    <source>
        <strain evidence="8">USAMLcec2-132</strain>
    </source>
</reference>
<evidence type="ECO:0000256" key="1">
    <source>
        <dbReference type="ARBA" id="ARBA00004196"/>
    </source>
</evidence>
<keyword evidence="3 6" id="KW-0732">Signal</keyword>
<feature type="region of interest" description="Disordered" evidence="5">
    <location>
        <begin position="53"/>
        <end position="87"/>
    </location>
</feature>
<reference evidence="8" key="1">
    <citation type="journal article" date="2021" name="PeerJ">
        <title>Extensive microbial diversity within the chicken gut microbiome revealed by metagenomics and culture.</title>
        <authorList>
            <person name="Gilroy R."/>
            <person name="Ravi A."/>
            <person name="Getino M."/>
            <person name="Pursley I."/>
            <person name="Horton D.L."/>
            <person name="Alikhan N.F."/>
            <person name="Baker D."/>
            <person name="Gharbi K."/>
            <person name="Hall N."/>
            <person name="Watson M."/>
            <person name="Adriaenssens E.M."/>
            <person name="Foster-Nyarko E."/>
            <person name="Jarju S."/>
            <person name="Secka A."/>
            <person name="Antonio M."/>
            <person name="Oren A."/>
            <person name="Chaudhuri R.R."/>
            <person name="La Ragione R."/>
            <person name="Hildebrand F."/>
            <person name="Pallen M.J."/>
        </authorList>
    </citation>
    <scope>NUCLEOTIDE SEQUENCE</scope>
    <source>
        <strain evidence="8">USAMLcec2-132</strain>
    </source>
</reference>
<dbReference type="SMART" id="SM00062">
    <property type="entry name" value="PBPb"/>
    <property type="match status" value="1"/>
</dbReference>
<evidence type="ECO:0000256" key="2">
    <source>
        <dbReference type="ARBA" id="ARBA00010333"/>
    </source>
</evidence>